<dbReference type="AlphaFoldDB" id="A0A498H1G5"/>
<dbReference type="GO" id="GO:0009035">
    <property type="term" value="F:type I site-specific deoxyribonuclease activity"/>
    <property type="evidence" value="ECO:0007669"/>
    <property type="project" value="UniProtKB-EC"/>
</dbReference>
<keyword evidence="9" id="KW-0067">ATP-binding</keyword>
<keyword evidence="10" id="KW-0238">DNA-binding</keyword>
<dbReference type="InterPro" id="IPR027417">
    <property type="entry name" value="P-loop_NTPase"/>
</dbReference>
<name>A0A498H1G5_9EURY</name>
<dbReference type="GO" id="GO:0005524">
    <property type="term" value="F:ATP binding"/>
    <property type="evidence" value="ECO:0007669"/>
    <property type="project" value="UniProtKB-KW"/>
</dbReference>
<keyword evidence="6" id="KW-0680">Restriction system</keyword>
<evidence type="ECO:0000256" key="10">
    <source>
        <dbReference type="ARBA" id="ARBA00023125"/>
    </source>
</evidence>
<gene>
    <name evidence="12" type="ORF">ABH15_08645</name>
</gene>
<dbReference type="InterPro" id="IPR014001">
    <property type="entry name" value="Helicase_ATP-bd"/>
</dbReference>
<dbReference type="EMBL" id="LHQS01000002">
    <property type="protein sequence ID" value="RXE56207.1"/>
    <property type="molecule type" value="Genomic_DNA"/>
</dbReference>
<reference evidence="12 13" key="1">
    <citation type="journal article" date="2015" name="Int. J. Syst. Evol. Microbiol.">
        <title>Methanoculleus taiwanensis sp. nov., a methanogen isolated from deep marine sediment at the deformation front area near Taiwan.</title>
        <authorList>
            <person name="Weng C.Y."/>
            <person name="Chen S.C."/>
            <person name="Lai M.C."/>
            <person name="Wu S.Y."/>
            <person name="Lin S."/>
            <person name="Yang T.F."/>
            <person name="Chen P.C."/>
        </authorList>
    </citation>
    <scope>NUCLEOTIDE SEQUENCE [LARGE SCALE GENOMIC DNA]</scope>
    <source>
        <strain evidence="12 13">CYW4</strain>
    </source>
</reference>
<evidence type="ECO:0000313" key="13">
    <source>
        <dbReference type="Proteomes" id="UP000290932"/>
    </source>
</evidence>
<dbReference type="GO" id="GO:0004386">
    <property type="term" value="F:helicase activity"/>
    <property type="evidence" value="ECO:0007669"/>
    <property type="project" value="UniProtKB-KW"/>
</dbReference>
<dbReference type="InterPro" id="IPR004473">
    <property type="entry name" value="Restrct_endonuc_typeI_HsdR"/>
</dbReference>
<dbReference type="EC" id="3.1.21.3" evidence="3"/>
<sequence length="1088" mass="125393">MTRYTEDTLVQQTTAEYLEQQLGWDSVYAYNNEDFGPESLLGRASDREVVLTRYLRSRLAELNPGLPEEAYDDAVRQIVATTAMQSTVATNREKYDLVRDGVQVTFHDEKGERVRRRLRVFDFAEPTKNHFLCVRELWIRGDLYRRRADIVGFVNGLPLLFMELKNVGKDIRAAYERNYMDYKDTVPHLFHHNAFIVLGNGVDAKVGSLTSRFEHFQEWKRLSEDEPGVVDMETLLKGICEKRNFMDLFENFILFDDKIGEPKKILARNHQFLGVNRAVEAVRDRRNRQGKLGVFWHTQGAGKSYSMVMFTRKVHRKLGGNFTFLVLTDRDDLDTQIYKTFARCGVVDNDRDPCRASSGDHLSRLLGEHKSYVFSLIQKFNLDVDPDKGYTQRDDIIVITDEAHRTQYGTLALNMRNALPNAGFIGFTGTPLMKHGEEKTREVFGDYVSTYDFQRAVEDKATVPLYYDARGEKLGVAVGDLNERIAEKLEDLVTDDIDVVQRLERELRRDYHIITAGKRLEQVARDFVKHYSTAWETGKAMLVCIDKVTCVRMHGLISTSWDERIAGLETEIDRAADEQEATALQRQLEWMRETRMAVVVSEEQGEVEKFRTWDLDITPHRRLIKEGIDLPESMREQPQFRNMQRMALDDAFKEEKHPFRIAIVCAMWLTGFDVPSLSTLYLDKPLKAHTLMQAIARANRINEGKNNGMIVDYCGILKNLRKALATFAGTGDGGRGRAGGEIEPAKPDEELLADLAEAITLIRTFLIERGASLDDIISKTGFARNAAILAAKEAANENDETRKRFEVMCRTVFTKFKACINVKGINAYRSDYGAINVVYRSLQQDRDEADITEIIRQLHQVVDEAIATRSDHVADKTVPYDISRIDFDRLRQEFERSPAKRTTVQSLKQAIEKRLQRLLQQNPLRTDFQRHYEDIIADYNREKDRVTIENTFEALLRFMNAIEGEESRAIREGLDEESLAVFDLLKRPDLSPGEVRRIKKVAVELLETLKAERLRIDHWRDKEATRDAVRLTIRDFLWSESTGLPVDHYTEDDVQSRADDVYRHVYRVYPMLPSPFYETKAVARTGQA</sequence>
<evidence type="ECO:0000256" key="6">
    <source>
        <dbReference type="ARBA" id="ARBA00022747"/>
    </source>
</evidence>
<dbReference type="Pfam" id="PF04313">
    <property type="entry name" value="HSDR_N"/>
    <property type="match status" value="1"/>
</dbReference>
<protein>
    <recommendedName>
        <fullName evidence="3">type I site-specific deoxyribonuclease</fullName>
        <ecNumber evidence="3">3.1.21.3</ecNumber>
    </recommendedName>
</protein>
<keyword evidence="7" id="KW-0255">Endonuclease</keyword>
<keyword evidence="4" id="KW-0540">Nuclease</keyword>
<evidence type="ECO:0000256" key="2">
    <source>
        <dbReference type="ARBA" id="ARBA00008598"/>
    </source>
</evidence>
<dbReference type="GO" id="GO:0003677">
    <property type="term" value="F:DNA binding"/>
    <property type="evidence" value="ECO:0007669"/>
    <property type="project" value="UniProtKB-KW"/>
</dbReference>
<evidence type="ECO:0000256" key="7">
    <source>
        <dbReference type="ARBA" id="ARBA00022759"/>
    </source>
</evidence>
<keyword evidence="13" id="KW-1185">Reference proteome</keyword>
<dbReference type="InterPro" id="IPR055180">
    <property type="entry name" value="HsdR_RecA-like_helicase_dom_2"/>
</dbReference>
<dbReference type="Pfam" id="PF11867">
    <property type="entry name" value="T1RH-like_C"/>
    <property type="match status" value="1"/>
</dbReference>
<dbReference type="Pfam" id="PF22679">
    <property type="entry name" value="T1R_D3-like"/>
    <property type="match status" value="1"/>
</dbReference>
<dbReference type="SUPFAM" id="SSF52540">
    <property type="entry name" value="P-loop containing nucleoside triphosphate hydrolases"/>
    <property type="match status" value="1"/>
</dbReference>
<dbReference type="NCBIfam" id="TIGR00348">
    <property type="entry name" value="hsdR"/>
    <property type="match status" value="1"/>
</dbReference>
<dbReference type="OrthoDB" id="11429at2157"/>
<comment type="catalytic activity">
    <reaction evidence="1">
        <text>Endonucleolytic cleavage of DNA to give random double-stranded fragments with terminal 5'-phosphates, ATP is simultaneously hydrolyzed.</text>
        <dbReference type="EC" id="3.1.21.3"/>
    </reaction>
</comment>
<dbReference type="Gene3D" id="3.40.50.300">
    <property type="entry name" value="P-loop containing nucleotide triphosphate hydrolases"/>
    <property type="match status" value="2"/>
</dbReference>
<proteinExistence type="inferred from homology"/>
<dbReference type="CDD" id="cd22332">
    <property type="entry name" value="HsdR_N"/>
    <property type="match status" value="1"/>
</dbReference>
<dbReference type="InterPro" id="IPR051268">
    <property type="entry name" value="Type-I_R_enzyme_R_subunit"/>
</dbReference>
<dbReference type="RefSeq" id="WP_128693959.1">
    <property type="nucleotide sequence ID" value="NZ_LHQS01000002.1"/>
</dbReference>
<dbReference type="Gene3D" id="3.90.1570.50">
    <property type="match status" value="1"/>
</dbReference>
<keyword evidence="5" id="KW-0547">Nucleotide-binding</keyword>
<dbReference type="CDD" id="cd18800">
    <property type="entry name" value="SF2_C_EcoR124I-like"/>
    <property type="match status" value="1"/>
</dbReference>
<dbReference type="PANTHER" id="PTHR30195">
    <property type="entry name" value="TYPE I SITE-SPECIFIC DEOXYRIBONUCLEASE PROTEIN SUBUNIT M AND R"/>
    <property type="match status" value="1"/>
</dbReference>
<evidence type="ECO:0000256" key="1">
    <source>
        <dbReference type="ARBA" id="ARBA00000851"/>
    </source>
</evidence>
<comment type="similarity">
    <text evidence="2">Belongs to the HsdR family.</text>
</comment>
<dbReference type="Proteomes" id="UP000290932">
    <property type="component" value="Unassembled WGS sequence"/>
</dbReference>
<dbReference type="GO" id="GO:0009307">
    <property type="term" value="P:DNA restriction-modification system"/>
    <property type="evidence" value="ECO:0007669"/>
    <property type="project" value="UniProtKB-KW"/>
</dbReference>
<accession>A0A498H1G5</accession>
<evidence type="ECO:0000313" key="12">
    <source>
        <dbReference type="EMBL" id="RXE56207.1"/>
    </source>
</evidence>
<dbReference type="InterPro" id="IPR021810">
    <property type="entry name" value="T1RH-like_C"/>
</dbReference>
<evidence type="ECO:0000256" key="9">
    <source>
        <dbReference type="ARBA" id="ARBA00022840"/>
    </source>
</evidence>
<comment type="caution">
    <text evidence="12">The sequence shown here is derived from an EMBL/GenBank/DDBJ whole genome shotgun (WGS) entry which is preliminary data.</text>
</comment>
<evidence type="ECO:0000256" key="3">
    <source>
        <dbReference type="ARBA" id="ARBA00012654"/>
    </source>
</evidence>
<keyword evidence="12" id="KW-0347">Helicase</keyword>
<evidence type="ECO:0000259" key="11">
    <source>
        <dbReference type="SMART" id="SM00487"/>
    </source>
</evidence>
<organism evidence="12 13">
    <name type="scientific">Methanoculleus taiwanensis</name>
    <dbReference type="NCBI Taxonomy" id="1550565"/>
    <lineage>
        <taxon>Archaea</taxon>
        <taxon>Methanobacteriati</taxon>
        <taxon>Methanobacteriota</taxon>
        <taxon>Stenosarchaea group</taxon>
        <taxon>Methanomicrobia</taxon>
        <taxon>Methanomicrobiales</taxon>
        <taxon>Methanomicrobiaceae</taxon>
        <taxon>Methanoculleus</taxon>
    </lineage>
</organism>
<evidence type="ECO:0000256" key="5">
    <source>
        <dbReference type="ARBA" id="ARBA00022741"/>
    </source>
</evidence>
<evidence type="ECO:0000256" key="8">
    <source>
        <dbReference type="ARBA" id="ARBA00022801"/>
    </source>
</evidence>
<evidence type="ECO:0000256" key="4">
    <source>
        <dbReference type="ARBA" id="ARBA00022722"/>
    </source>
</evidence>
<dbReference type="PANTHER" id="PTHR30195:SF15">
    <property type="entry name" value="TYPE I RESTRICTION ENZYME HINDI ENDONUCLEASE SUBUNIT"/>
    <property type="match status" value="1"/>
</dbReference>
<dbReference type="InterPro" id="IPR040980">
    <property type="entry name" value="SWI2_SNF2"/>
</dbReference>
<dbReference type="SMART" id="SM00487">
    <property type="entry name" value="DEXDc"/>
    <property type="match status" value="1"/>
</dbReference>
<keyword evidence="8" id="KW-0378">Hydrolase</keyword>
<feature type="domain" description="Helicase ATP-binding" evidence="11">
    <location>
        <begin position="263"/>
        <end position="460"/>
    </location>
</feature>
<dbReference type="Pfam" id="PF18766">
    <property type="entry name" value="SWI2_SNF2"/>
    <property type="match status" value="1"/>
</dbReference>
<dbReference type="InterPro" id="IPR007409">
    <property type="entry name" value="Restrct_endonuc_type1_HsdR_N"/>
</dbReference>